<dbReference type="EMBL" id="AP021861">
    <property type="protein sequence ID" value="BBO34482.1"/>
    <property type="molecule type" value="Genomic_DNA"/>
</dbReference>
<evidence type="ECO:0000313" key="1">
    <source>
        <dbReference type="EMBL" id="BBO34482.1"/>
    </source>
</evidence>
<dbReference type="SUPFAM" id="SSF53474">
    <property type="entry name" value="alpha/beta-Hydrolases"/>
    <property type="match status" value="1"/>
</dbReference>
<dbReference type="InterPro" id="IPR000801">
    <property type="entry name" value="Esterase-like"/>
</dbReference>
<dbReference type="KEGG" id="lpav:PLANPX_4094"/>
<dbReference type="InterPro" id="IPR050583">
    <property type="entry name" value="Mycobacterial_A85_antigen"/>
</dbReference>
<dbReference type="Proteomes" id="UP000326837">
    <property type="component" value="Chromosome"/>
</dbReference>
<dbReference type="Pfam" id="PF00756">
    <property type="entry name" value="Esterase"/>
    <property type="match status" value="1"/>
</dbReference>
<reference evidence="2" key="1">
    <citation type="submission" date="2019-10" db="EMBL/GenBank/DDBJ databases">
        <title>Lacipirellula parvula gen. nov., sp. nov., representing a lineage of planctomycetes widespread in freshwater anoxic habitats, and description of the family Lacipirellulaceae.</title>
        <authorList>
            <person name="Dedysh S.N."/>
            <person name="Kulichevskaya I.S."/>
            <person name="Beletsky A.V."/>
            <person name="Rakitin A.L."/>
            <person name="Mardanov A.V."/>
            <person name="Ivanova A.A."/>
            <person name="Saltykova V.X."/>
            <person name="Rijpstra W.I.C."/>
            <person name="Sinninghe Damste J.S."/>
            <person name="Ravin N.V."/>
        </authorList>
    </citation>
    <scope>NUCLEOTIDE SEQUENCE [LARGE SCALE GENOMIC DNA]</scope>
    <source>
        <strain evidence="2">PX69</strain>
    </source>
</reference>
<evidence type="ECO:0008006" key="3">
    <source>
        <dbReference type="Google" id="ProtNLM"/>
    </source>
</evidence>
<evidence type="ECO:0000313" key="2">
    <source>
        <dbReference type="Proteomes" id="UP000326837"/>
    </source>
</evidence>
<accession>A0A5K7XEQ4</accession>
<dbReference type="RefSeq" id="WP_152100049.1">
    <property type="nucleotide sequence ID" value="NZ_AP021861.1"/>
</dbReference>
<name>A0A5K7XEQ4_9BACT</name>
<organism evidence="1 2">
    <name type="scientific">Lacipirellula parvula</name>
    <dbReference type="NCBI Taxonomy" id="2650471"/>
    <lineage>
        <taxon>Bacteria</taxon>
        <taxon>Pseudomonadati</taxon>
        <taxon>Planctomycetota</taxon>
        <taxon>Planctomycetia</taxon>
        <taxon>Pirellulales</taxon>
        <taxon>Lacipirellulaceae</taxon>
        <taxon>Lacipirellula</taxon>
    </lineage>
</organism>
<sequence length="312" mass="34849">MTSPLAHAAARTAVALLATLAPFIHSRAAEPKVPAVDIRYEYGPDSVRKEGVPQGTITEHEWSDSKIFPGTLRRYWIYVPAQYDPAKPAALMVFQDGHAYIRERGEFRTPIVLDNLIHEGSMPVTIGVFVDPGTTQPELPPKPGWEPKPENRAIEYDTMNSDYADFLLTEILPEVKKEYNITDDPEGHAIGGISSGGIAAFTAAWERPDAFRKVLSHVGSFTNIRGGDRYPGMIRKGHGKRPLRIFLQDSSHDLDNEHGSWWLGNLQMDAALKFAEYDYKFVAGEGAHNGNHGGAIMPDSLRWLWRDYKLPE</sequence>
<dbReference type="AlphaFoldDB" id="A0A5K7XEQ4"/>
<dbReference type="PANTHER" id="PTHR48098">
    <property type="entry name" value="ENTEROCHELIN ESTERASE-RELATED"/>
    <property type="match status" value="1"/>
</dbReference>
<proteinExistence type="predicted"/>
<keyword evidence="2" id="KW-1185">Reference proteome</keyword>
<gene>
    <name evidence="1" type="ORF">PLANPX_4094</name>
</gene>
<dbReference type="InterPro" id="IPR029058">
    <property type="entry name" value="AB_hydrolase_fold"/>
</dbReference>
<protein>
    <recommendedName>
        <fullName evidence="3">Esterase</fullName>
    </recommendedName>
</protein>
<dbReference type="Gene3D" id="3.40.50.1820">
    <property type="entry name" value="alpha/beta hydrolase"/>
    <property type="match status" value="1"/>
</dbReference>
<dbReference type="PANTHER" id="PTHR48098:SF3">
    <property type="entry name" value="IRON(III) ENTEROBACTIN ESTERASE"/>
    <property type="match status" value="1"/>
</dbReference>